<organism evidence="2 3">
    <name type="scientific">Colwellia echini</name>
    <dbReference type="NCBI Taxonomy" id="1982103"/>
    <lineage>
        <taxon>Bacteria</taxon>
        <taxon>Pseudomonadati</taxon>
        <taxon>Pseudomonadota</taxon>
        <taxon>Gammaproteobacteria</taxon>
        <taxon>Alteromonadales</taxon>
        <taxon>Colwelliaceae</taxon>
        <taxon>Colwellia</taxon>
    </lineage>
</organism>
<evidence type="ECO:0000313" key="3">
    <source>
        <dbReference type="Proteomes" id="UP000815846"/>
    </source>
</evidence>
<keyword evidence="3" id="KW-1185">Reference proteome</keyword>
<name>A0ABY3MSP4_9GAMM</name>
<evidence type="ECO:0000256" key="1">
    <source>
        <dbReference type="SAM" id="Phobius"/>
    </source>
</evidence>
<keyword evidence="1" id="KW-1133">Transmembrane helix</keyword>
<comment type="caution">
    <text evidence="2">The sequence shown here is derived from an EMBL/GenBank/DDBJ whole genome shotgun (WGS) entry which is preliminary data.</text>
</comment>
<protein>
    <recommendedName>
        <fullName evidence="4">Zinc ribbon domain-containing protein</fullName>
    </recommendedName>
</protein>
<proteinExistence type="predicted"/>
<dbReference type="RefSeq" id="WP_148747788.1">
    <property type="nucleotide sequence ID" value="NZ_PJAI02000051.1"/>
</dbReference>
<accession>A0ABY3MSP4</accession>
<dbReference type="EMBL" id="PJAI02000051">
    <property type="protein sequence ID" value="TYK64164.1"/>
    <property type="molecule type" value="Genomic_DNA"/>
</dbReference>
<gene>
    <name evidence="2" type="ORF">CWS31_017135</name>
</gene>
<dbReference type="Proteomes" id="UP000815846">
    <property type="component" value="Unassembled WGS sequence"/>
</dbReference>
<evidence type="ECO:0000313" key="2">
    <source>
        <dbReference type="EMBL" id="TYK64164.1"/>
    </source>
</evidence>
<keyword evidence="1" id="KW-0812">Transmembrane</keyword>
<reference evidence="2 3" key="1">
    <citation type="submission" date="2019-08" db="EMBL/GenBank/DDBJ databases">
        <title>Microbe sample from Colwellia echini.</title>
        <authorList>
            <person name="Christiansen L."/>
            <person name="Pathiraja D."/>
            <person name="Schultz-Johansen M."/>
            <person name="Choi I.-G."/>
            <person name="Stougaard P."/>
        </authorList>
    </citation>
    <scope>NUCLEOTIDE SEQUENCE [LARGE SCALE GENOMIC DNA]</scope>
    <source>
        <strain evidence="2 3">A3</strain>
    </source>
</reference>
<sequence>MDFEPEINPRYRKPTAPCPKCECHIKHGEMECYHCGYELTVDDIRTLKQYMRKQWFHGMWICLKIIPIAIILFALYFSLFE</sequence>
<keyword evidence="1" id="KW-0472">Membrane</keyword>
<feature type="transmembrane region" description="Helical" evidence="1">
    <location>
        <begin position="55"/>
        <end position="79"/>
    </location>
</feature>
<evidence type="ECO:0008006" key="4">
    <source>
        <dbReference type="Google" id="ProtNLM"/>
    </source>
</evidence>